<evidence type="ECO:0000313" key="4">
    <source>
        <dbReference type="EMBL" id="CAL4803663.1"/>
    </source>
</evidence>
<comment type="caution">
    <text evidence="3">The sequence shown here is derived from an EMBL/GenBank/DDBJ whole genome shotgun (WGS) entry which is preliminary data.</text>
</comment>
<gene>
    <name evidence="3" type="ORF">C1SCF055_LOCUS41102</name>
</gene>
<feature type="domain" description="Peptidase A2" evidence="2">
    <location>
        <begin position="9"/>
        <end position="88"/>
    </location>
</feature>
<accession>A0A9P1DVQ1</accession>
<name>A0A9P1DVQ1_9DINO</name>
<evidence type="ECO:0000256" key="1">
    <source>
        <dbReference type="SAM" id="MobiDB-lite"/>
    </source>
</evidence>
<dbReference type="InterPro" id="IPR001995">
    <property type="entry name" value="Peptidase_A2_cat"/>
</dbReference>
<feature type="compositionally biased region" description="Low complexity" evidence="1">
    <location>
        <begin position="247"/>
        <end position="261"/>
    </location>
</feature>
<evidence type="ECO:0000313" key="5">
    <source>
        <dbReference type="Proteomes" id="UP001152797"/>
    </source>
</evidence>
<protein>
    <recommendedName>
        <fullName evidence="2">Peptidase A2 domain-containing protein</fullName>
    </recommendedName>
</protein>
<dbReference type="GO" id="GO:0004190">
    <property type="term" value="F:aspartic-type endopeptidase activity"/>
    <property type="evidence" value="ECO:0007669"/>
    <property type="project" value="InterPro"/>
</dbReference>
<evidence type="ECO:0000259" key="2">
    <source>
        <dbReference type="PROSITE" id="PS50175"/>
    </source>
</evidence>
<dbReference type="GO" id="GO:0006508">
    <property type="term" value="P:proteolysis"/>
    <property type="evidence" value="ECO:0007669"/>
    <property type="project" value="InterPro"/>
</dbReference>
<keyword evidence="5" id="KW-1185">Reference proteome</keyword>
<feature type="region of interest" description="Disordered" evidence="1">
    <location>
        <begin position="237"/>
        <end position="262"/>
    </location>
</feature>
<dbReference type="EMBL" id="CAMXCT030006579">
    <property type="protein sequence ID" value="CAL4803663.1"/>
    <property type="molecule type" value="Genomic_DNA"/>
</dbReference>
<reference evidence="3" key="1">
    <citation type="submission" date="2022-10" db="EMBL/GenBank/DDBJ databases">
        <authorList>
            <person name="Chen Y."/>
            <person name="Dougan E. K."/>
            <person name="Chan C."/>
            <person name="Rhodes N."/>
            <person name="Thang M."/>
        </authorList>
    </citation>
    <scope>NUCLEOTIDE SEQUENCE</scope>
</reference>
<dbReference type="PROSITE" id="PS50175">
    <property type="entry name" value="ASP_PROT_RETROV"/>
    <property type="match status" value="1"/>
</dbReference>
<organism evidence="3">
    <name type="scientific">Cladocopium goreaui</name>
    <dbReference type="NCBI Taxonomy" id="2562237"/>
    <lineage>
        <taxon>Eukaryota</taxon>
        <taxon>Sar</taxon>
        <taxon>Alveolata</taxon>
        <taxon>Dinophyceae</taxon>
        <taxon>Suessiales</taxon>
        <taxon>Symbiodiniaceae</taxon>
        <taxon>Cladocopium</taxon>
    </lineage>
</organism>
<dbReference type="EMBL" id="CAMXCT020006579">
    <property type="protein sequence ID" value="CAL1169726.1"/>
    <property type="molecule type" value="Genomic_DNA"/>
</dbReference>
<sequence>MSFAGVSSAEIILDSGADTSALPLTYADVGGSCQHETVGQDFIDAQGGKLDIRDTRLATVDLGNGVILRERFIIANISCPLLALGHILRAGWEIQHFSDGVFLVKNGKFVNVSFKRNSLCVKGSIRMISEDDCLSPTSTAPGPKAVRAIHLQPVLRRLLPGWNKVNPQVFALTTRRARLGVLEFGESISELEDLEGEIYDPESVVEVLTLAHAHNVASEQLGFTLVAGEQAPYFVVGKAGDDDTGEQEQAPQPVQEAPAELPDAEPLDEEHIVPFTDESTVTVDGVVLSCDNTLKALRAGCEVLGLSKRGSKKDCMRRMLEFVKARGLMEAHAVEATLKKDSERVAIPQKKPVEPTDGEQDPIFNDEGLEEAIAAAKRASKAQSMNVDVERSGLQVLQEDNLPHDAKSLSTRFARTWKEKDKQGNAIWLRRSRLVAREHTWLQPDREALFSPATSNIASRILPICFLALREHQDTMMLAIDVKDAFLTVKQEQPTRVRCTDASGKSVSYSLGRVLPGQRDGNLLWHRDLVKFVGESCLGMEEFEAYPSILRSKLGDCLLMIHVDDLLVVGSCKVVTEQLIPHMQSRYDVSIEIMSNVGEELTFLKRTHQLLESGRMVVKIHGKHLDQLCKLLQLSKRLQNKKSPGHSEIEIPDKTEEIPTLICPSDCFASNQLMGTNANHIVIGFILC</sequence>
<dbReference type="OrthoDB" id="1250461at2759"/>
<dbReference type="Proteomes" id="UP001152797">
    <property type="component" value="Unassembled WGS sequence"/>
</dbReference>
<proteinExistence type="predicted"/>
<reference evidence="4 5" key="2">
    <citation type="submission" date="2024-05" db="EMBL/GenBank/DDBJ databases">
        <authorList>
            <person name="Chen Y."/>
            <person name="Shah S."/>
            <person name="Dougan E. K."/>
            <person name="Thang M."/>
            <person name="Chan C."/>
        </authorList>
    </citation>
    <scope>NUCLEOTIDE SEQUENCE [LARGE SCALE GENOMIC DNA]</scope>
</reference>
<evidence type="ECO:0000313" key="3">
    <source>
        <dbReference type="EMBL" id="CAI4016351.1"/>
    </source>
</evidence>
<dbReference type="AlphaFoldDB" id="A0A9P1DVQ1"/>
<dbReference type="EMBL" id="CAMXCT010006579">
    <property type="protein sequence ID" value="CAI4016351.1"/>
    <property type="molecule type" value="Genomic_DNA"/>
</dbReference>